<dbReference type="PANTHER" id="PTHR33285">
    <property type="entry name" value="PHYTOSULFOKINES 3"/>
    <property type="match status" value="1"/>
</dbReference>
<protein>
    <recommendedName>
        <fullName evidence="9">Phytosulfokine</fullName>
    </recommendedName>
    <component>
        <recommendedName>
            <fullName evidence="9">Phytosulfokine-alpha</fullName>
            <shortName evidence="9">PSK-alpha</shortName>
            <shortName evidence="9">Phytosulfokine-a</shortName>
        </recommendedName>
    </component>
    <component>
        <recommendedName>
            <fullName evidence="9">Phytosulfokine-beta</fullName>
            <shortName evidence="9">PSK-beta</shortName>
            <shortName evidence="9">Phytosulfokine-b</shortName>
        </recommendedName>
    </component>
</protein>
<keyword evidence="8 9" id="KW-0339">Growth factor</keyword>
<comment type="caution">
    <text evidence="11">The sequence shown here is derived from an EMBL/GenBank/DDBJ whole genome shotgun (WGS) entry which is preliminary data.</text>
</comment>
<organism evidence="11 12">
    <name type="scientific">Nepenthes gracilis</name>
    <name type="common">Slender pitcher plant</name>
    <dbReference type="NCBI Taxonomy" id="150966"/>
    <lineage>
        <taxon>Eukaryota</taxon>
        <taxon>Viridiplantae</taxon>
        <taxon>Streptophyta</taxon>
        <taxon>Embryophyta</taxon>
        <taxon>Tracheophyta</taxon>
        <taxon>Spermatophyta</taxon>
        <taxon>Magnoliopsida</taxon>
        <taxon>eudicotyledons</taxon>
        <taxon>Gunneridae</taxon>
        <taxon>Pentapetalae</taxon>
        <taxon>Caryophyllales</taxon>
        <taxon>Nepenthaceae</taxon>
        <taxon>Nepenthes</taxon>
    </lineage>
</organism>
<dbReference type="GO" id="GO:0030154">
    <property type="term" value="P:cell differentiation"/>
    <property type="evidence" value="ECO:0007669"/>
    <property type="project" value="UniProtKB-UniRule"/>
</dbReference>
<sequence length="78" mass="9093">MSKLITLFALLLILLSFTLSYAARREHDQLKNQFENIEKESIKAADEICEGLEKEECLMKRTLAAHVDYIYTQHLDHP</sequence>
<comment type="similarity">
    <text evidence="2 9">Belongs to the phytosulfokine family.</text>
</comment>
<evidence type="ECO:0000256" key="9">
    <source>
        <dbReference type="RuleBase" id="RU368031"/>
    </source>
</evidence>
<dbReference type="PANTHER" id="PTHR33285:SF55">
    <property type="entry name" value="PHYTOSULFOKINES 3"/>
    <property type="match status" value="1"/>
</dbReference>
<dbReference type="EMBL" id="BSYO01000013">
    <property type="protein sequence ID" value="GMH13646.1"/>
    <property type="molecule type" value="Genomic_DNA"/>
</dbReference>
<comment type="PTM">
    <text evidence="9">PSK-alpha is produced by endopeptidase digestion. PSK-beta is produced from PSK-alpha by exopeptidase digestion.</text>
</comment>
<evidence type="ECO:0000256" key="3">
    <source>
        <dbReference type="ARBA" id="ARBA00022473"/>
    </source>
</evidence>
<feature type="chain" id="PRO_5041771722" description="Phytosulfokine" evidence="9">
    <location>
        <begin position="23"/>
        <end position="78"/>
    </location>
</feature>
<dbReference type="Proteomes" id="UP001279734">
    <property type="component" value="Unassembled WGS sequence"/>
</dbReference>
<evidence type="ECO:0000256" key="8">
    <source>
        <dbReference type="ARBA" id="ARBA00023030"/>
    </source>
</evidence>
<keyword evidence="4 9" id="KW-0964">Secreted</keyword>
<feature type="coiled-coil region" evidence="10">
    <location>
        <begin position="20"/>
        <end position="47"/>
    </location>
</feature>
<evidence type="ECO:0000256" key="5">
    <source>
        <dbReference type="ARBA" id="ARBA00022641"/>
    </source>
</evidence>
<reference evidence="11" key="1">
    <citation type="submission" date="2023-05" db="EMBL/GenBank/DDBJ databases">
        <title>Nepenthes gracilis genome sequencing.</title>
        <authorList>
            <person name="Fukushima K."/>
        </authorList>
    </citation>
    <scope>NUCLEOTIDE SEQUENCE</scope>
    <source>
        <strain evidence="11">SING2019-196</strain>
    </source>
</reference>
<accession>A0AAD3SNP8</accession>
<dbReference type="GO" id="GO:0005576">
    <property type="term" value="C:extracellular region"/>
    <property type="evidence" value="ECO:0007669"/>
    <property type="project" value="UniProtKB-SubCell"/>
</dbReference>
<evidence type="ECO:0000256" key="10">
    <source>
        <dbReference type="SAM" id="Coils"/>
    </source>
</evidence>
<dbReference type="Pfam" id="PF06404">
    <property type="entry name" value="PSK"/>
    <property type="match status" value="1"/>
</dbReference>
<evidence type="ECO:0000256" key="7">
    <source>
        <dbReference type="ARBA" id="ARBA00022782"/>
    </source>
</evidence>
<dbReference type="GO" id="GO:0008283">
    <property type="term" value="P:cell population proliferation"/>
    <property type="evidence" value="ECO:0007669"/>
    <property type="project" value="UniProtKB-UniRule"/>
</dbReference>
<dbReference type="GO" id="GO:0008083">
    <property type="term" value="F:growth factor activity"/>
    <property type="evidence" value="ECO:0007669"/>
    <property type="project" value="UniProtKB-UniRule"/>
</dbReference>
<evidence type="ECO:0000256" key="2">
    <source>
        <dbReference type="ARBA" id="ARBA00010781"/>
    </source>
</evidence>
<comment type="subcellular location">
    <subcellularLocation>
        <location evidence="1 9">Secreted</location>
    </subcellularLocation>
</comment>
<dbReference type="InterPro" id="IPR009438">
    <property type="entry name" value="Phytosulfokine"/>
</dbReference>
<keyword evidence="7 9" id="KW-0221">Differentiation</keyword>
<feature type="signal peptide" evidence="9">
    <location>
        <begin position="1"/>
        <end position="22"/>
    </location>
</feature>
<comment type="PTM">
    <text evidence="9">Sulfation is important for activity and for the binding to a putative membrane receptor.</text>
</comment>
<keyword evidence="3 9" id="KW-0217">Developmental protein</keyword>
<evidence type="ECO:0000256" key="1">
    <source>
        <dbReference type="ARBA" id="ARBA00004613"/>
    </source>
</evidence>
<name>A0AAD3SNP8_NEPGR</name>
<gene>
    <name evidence="11" type="ORF">Nepgr_015487</name>
</gene>
<dbReference type="AlphaFoldDB" id="A0AAD3SNP8"/>
<proteinExistence type="inferred from homology"/>
<evidence type="ECO:0000256" key="4">
    <source>
        <dbReference type="ARBA" id="ARBA00022525"/>
    </source>
</evidence>
<keyword evidence="5 9" id="KW-0765">Sulfation</keyword>
<comment type="function">
    <text evidence="9">Promotes plant cell differentiation, organogenesis and somatic embryogenesis as well as cell proliferation.</text>
</comment>
<keyword evidence="6 9" id="KW-0732">Signal</keyword>
<evidence type="ECO:0000313" key="12">
    <source>
        <dbReference type="Proteomes" id="UP001279734"/>
    </source>
</evidence>
<evidence type="ECO:0000313" key="11">
    <source>
        <dbReference type="EMBL" id="GMH13646.1"/>
    </source>
</evidence>
<evidence type="ECO:0000256" key="6">
    <source>
        <dbReference type="ARBA" id="ARBA00022729"/>
    </source>
</evidence>
<keyword evidence="10" id="KW-0175">Coiled coil</keyword>
<keyword evidence="12" id="KW-1185">Reference proteome</keyword>